<dbReference type="EMBL" id="BPLQ01013889">
    <property type="protein sequence ID" value="GIY75799.1"/>
    <property type="molecule type" value="Genomic_DNA"/>
</dbReference>
<sequence>MCILPQAVLQNLPRINHRKRSLVPPRVSPLHFAPIHHSVDSPPSNNPSDDNVCTFSHRNSTHVPRKTKEQHTKKERKKNPFIMRQPCH</sequence>
<accession>A0AAV4W1N5</accession>
<organism evidence="2 3">
    <name type="scientific">Caerostris darwini</name>
    <dbReference type="NCBI Taxonomy" id="1538125"/>
    <lineage>
        <taxon>Eukaryota</taxon>
        <taxon>Metazoa</taxon>
        <taxon>Ecdysozoa</taxon>
        <taxon>Arthropoda</taxon>
        <taxon>Chelicerata</taxon>
        <taxon>Arachnida</taxon>
        <taxon>Araneae</taxon>
        <taxon>Araneomorphae</taxon>
        <taxon>Entelegynae</taxon>
        <taxon>Araneoidea</taxon>
        <taxon>Araneidae</taxon>
        <taxon>Caerostris</taxon>
    </lineage>
</organism>
<keyword evidence="3" id="KW-1185">Reference proteome</keyword>
<feature type="compositionally biased region" description="Low complexity" evidence="1">
    <location>
        <begin position="40"/>
        <end position="51"/>
    </location>
</feature>
<gene>
    <name evidence="2" type="ORF">CDAR_557731</name>
</gene>
<feature type="region of interest" description="Disordered" evidence="1">
    <location>
        <begin position="32"/>
        <end position="88"/>
    </location>
</feature>
<proteinExistence type="predicted"/>
<evidence type="ECO:0000256" key="1">
    <source>
        <dbReference type="SAM" id="MobiDB-lite"/>
    </source>
</evidence>
<protein>
    <submittedName>
        <fullName evidence="2">Uncharacterized protein</fullName>
    </submittedName>
</protein>
<comment type="caution">
    <text evidence="2">The sequence shown here is derived from an EMBL/GenBank/DDBJ whole genome shotgun (WGS) entry which is preliminary data.</text>
</comment>
<evidence type="ECO:0000313" key="3">
    <source>
        <dbReference type="Proteomes" id="UP001054837"/>
    </source>
</evidence>
<reference evidence="2 3" key="1">
    <citation type="submission" date="2021-06" db="EMBL/GenBank/DDBJ databases">
        <title>Caerostris darwini draft genome.</title>
        <authorList>
            <person name="Kono N."/>
            <person name="Arakawa K."/>
        </authorList>
    </citation>
    <scope>NUCLEOTIDE SEQUENCE [LARGE SCALE GENOMIC DNA]</scope>
</reference>
<dbReference type="Proteomes" id="UP001054837">
    <property type="component" value="Unassembled WGS sequence"/>
</dbReference>
<name>A0AAV4W1N5_9ARAC</name>
<dbReference type="AlphaFoldDB" id="A0AAV4W1N5"/>
<evidence type="ECO:0000313" key="2">
    <source>
        <dbReference type="EMBL" id="GIY75799.1"/>
    </source>
</evidence>